<dbReference type="InterPro" id="IPR042099">
    <property type="entry name" value="ANL_N_sf"/>
</dbReference>
<evidence type="ECO:0000256" key="19">
    <source>
        <dbReference type="ARBA" id="ARBA00060276"/>
    </source>
</evidence>
<dbReference type="Pfam" id="PF00501">
    <property type="entry name" value="AMP-binding"/>
    <property type="match status" value="1"/>
</dbReference>
<dbReference type="PROSITE" id="PS00455">
    <property type="entry name" value="AMP_BINDING"/>
    <property type="match status" value="1"/>
</dbReference>
<comment type="catalytic activity">
    <reaction evidence="18">
        <text>tetracosanoate + ATP + CoA = tetracosanoyl-CoA + AMP + diphosphate</text>
        <dbReference type="Rhea" id="RHEA:33639"/>
        <dbReference type="ChEBI" id="CHEBI:30616"/>
        <dbReference type="ChEBI" id="CHEBI:31014"/>
        <dbReference type="ChEBI" id="CHEBI:33019"/>
        <dbReference type="ChEBI" id="CHEBI:57287"/>
        <dbReference type="ChEBI" id="CHEBI:65052"/>
        <dbReference type="ChEBI" id="CHEBI:456215"/>
    </reaction>
    <physiologicalReaction direction="left-to-right" evidence="18">
        <dbReference type="Rhea" id="RHEA:33640"/>
    </physiologicalReaction>
</comment>
<evidence type="ECO:0000256" key="1">
    <source>
        <dbReference type="ARBA" id="ARBA00004651"/>
    </source>
</evidence>
<evidence type="ECO:0000256" key="5">
    <source>
        <dbReference type="ARBA" id="ARBA00022598"/>
    </source>
</evidence>
<accession>A0A8X6KJ10</accession>
<keyword evidence="7" id="KW-0547">Nucleotide-binding</keyword>
<dbReference type="PANTHER" id="PTHR43107:SF15">
    <property type="entry name" value="FATTY ACID TRANSPORT PROTEIN 3, ISOFORM A"/>
    <property type="match status" value="1"/>
</dbReference>
<evidence type="ECO:0000256" key="21">
    <source>
        <dbReference type="ARBA" id="ARBA00078285"/>
    </source>
</evidence>
<dbReference type="FunFam" id="3.40.50.12780:FF:000019">
    <property type="entry name" value="Long-chain fatty acid transporter"/>
    <property type="match status" value="1"/>
</dbReference>
<keyword evidence="8" id="KW-0443">Lipid metabolism</keyword>
<dbReference type="EMBL" id="BMAO01031485">
    <property type="protein sequence ID" value="GFQ75409.1"/>
    <property type="molecule type" value="Genomic_DNA"/>
</dbReference>
<dbReference type="InterPro" id="IPR045851">
    <property type="entry name" value="AMP-bd_C_sf"/>
</dbReference>
<dbReference type="EC" id="6.2.1.3" evidence="14"/>
<evidence type="ECO:0000256" key="8">
    <source>
        <dbReference type="ARBA" id="ARBA00022832"/>
    </source>
</evidence>
<dbReference type="GO" id="GO:0005778">
    <property type="term" value="C:peroxisomal membrane"/>
    <property type="evidence" value="ECO:0007669"/>
    <property type="project" value="UniProtKB-SubCell"/>
</dbReference>
<dbReference type="AlphaFoldDB" id="A0A8X6KJ10"/>
<proteinExistence type="inferred from homology"/>
<keyword evidence="25" id="KW-1185">Reference proteome</keyword>
<dbReference type="Gene3D" id="3.30.300.30">
    <property type="match status" value="1"/>
</dbReference>
<evidence type="ECO:0000256" key="11">
    <source>
        <dbReference type="ARBA" id="ARBA00023055"/>
    </source>
</evidence>
<comment type="function">
    <text evidence="19">Acyl-CoA synthetase required for both the import of long chain fatty acids (LCFAs) (C14-C18) and the activation very long chain fatty acids (VLCFAs) (C20-C26) by esterification of the fatty acids into metabolically active CoA-thioesters for subsequent degradation or incorporation into phospholipids. The transport and fatty acyl-CoA synthetase activities are genetically separable and are thus independent activities. Esterifies VLCFAs in the peroxisome matrix. The VLCFAs are actively transported into peroxisomes by a PXA1-PXA2 heterodimeric transporter in the peroxisomal membrane.</text>
</comment>
<protein>
    <recommendedName>
        <fullName evidence="20">Very long-chain fatty acid transport protein</fullName>
        <ecNumber evidence="14">6.2.1.3</ecNumber>
    </recommendedName>
    <alternativeName>
        <fullName evidence="16">Long-chain-fatty-acid--CoA ligase</fullName>
    </alternativeName>
    <alternativeName>
        <fullName evidence="21">Very-long-chain acyl-CoA synthetase</fullName>
    </alternativeName>
</protein>
<evidence type="ECO:0000256" key="4">
    <source>
        <dbReference type="ARBA" id="ARBA00022475"/>
    </source>
</evidence>
<evidence type="ECO:0000256" key="20">
    <source>
        <dbReference type="ARBA" id="ARBA00068795"/>
    </source>
</evidence>
<evidence type="ECO:0000256" key="16">
    <source>
        <dbReference type="ARBA" id="ARBA00041297"/>
    </source>
</evidence>
<dbReference type="GO" id="GO:0005324">
    <property type="term" value="F:long-chain fatty acid transmembrane transporter activity"/>
    <property type="evidence" value="ECO:0007669"/>
    <property type="project" value="TreeGrafter"/>
</dbReference>
<evidence type="ECO:0000256" key="3">
    <source>
        <dbReference type="ARBA" id="ARBA00022448"/>
    </source>
</evidence>
<evidence type="ECO:0000313" key="25">
    <source>
        <dbReference type="Proteomes" id="UP000887116"/>
    </source>
</evidence>
<comment type="caution">
    <text evidence="24">The sequence shown here is derived from an EMBL/GenBank/DDBJ whole genome shotgun (WGS) entry which is preliminary data.</text>
</comment>
<gene>
    <name evidence="24" type="primary">SLC27A4</name>
    <name evidence="24" type="ORF">TNCT_333411</name>
</gene>
<feature type="domain" description="AMP-dependent synthetase/ligase" evidence="23">
    <location>
        <begin position="42"/>
        <end position="413"/>
    </location>
</feature>
<evidence type="ECO:0000256" key="18">
    <source>
        <dbReference type="ARBA" id="ARBA00048666"/>
    </source>
</evidence>
<comment type="subcellular location">
    <subcellularLocation>
        <location evidence="1">Cell membrane</location>
        <topology evidence="1">Multi-pass membrane protein</topology>
    </subcellularLocation>
    <subcellularLocation>
        <location evidence="17">Peroxisome membrane</location>
    </subcellularLocation>
</comment>
<dbReference type="GO" id="GO:0005886">
    <property type="term" value="C:plasma membrane"/>
    <property type="evidence" value="ECO:0007669"/>
    <property type="project" value="UniProtKB-SubCell"/>
</dbReference>
<evidence type="ECO:0000256" key="17">
    <source>
        <dbReference type="ARBA" id="ARBA00046271"/>
    </source>
</evidence>
<dbReference type="Gene3D" id="3.40.50.12780">
    <property type="entry name" value="N-terminal domain of ligase-like"/>
    <property type="match status" value="1"/>
</dbReference>
<dbReference type="NCBIfam" id="NF006134">
    <property type="entry name" value="PRK08279.1"/>
    <property type="match status" value="1"/>
</dbReference>
<dbReference type="InterPro" id="IPR000873">
    <property type="entry name" value="AMP-dep_synth/lig_dom"/>
</dbReference>
<keyword evidence="3" id="KW-0813">Transport</keyword>
<comment type="similarity">
    <text evidence="2">Belongs to the ATP-dependent AMP-binding enzyme family.</text>
</comment>
<dbReference type="SUPFAM" id="SSF56801">
    <property type="entry name" value="Acetyl-CoA synthetase-like"/>
    <property type="match status" value="1"/>
</dbReference>
<reference evidence="24" key="1">
    <citation type="submission" date="2020-07" db="EMBL/GenBank/DDBJ databases">
        <title>Multicomponent nature underlies the extraordinary mechanical properties of spider dragline silk.</title>
        <authorList>
            <person name="Kono N."/>
            <person name="Nakamura H."/>
            <person name="Mori M."/>
            <person name="Yoshida Y."/>
            <person name="Ohtoshi R."/>
            <person name="Malay A.D."/>
            <person name="Moran D.A.P."/>
            <person name="Tomita M."/>
            <person name="Numata K."/>
            <person name="Arakawa K."/>
        </authorList>
    </citation>
    <scope>NUCLEOTIDE SEQUENCE</scope>
</reference>
<keyword evidence="6 22" id="KW-0812">Transmembrane</keyword>
<dbReference type="GO" id="GO:0044539">
    <property type="term" value="P:long-chain fatty acid import into cell"/>
    <property type="evidence" value="ECO:0007669"/>
    <property type="project" value="TreeGrafter"/>
</dbReference>
<evidence type="ECO:0000259" key="23">
    <source>
        <dbReference type="Pfam" id="PF00501"/>
    </source>
</evidence>
<evidence type="ECO:0000256" key="15">
    <source>
        <dbReference type="ARBA" id="ARBA00036527"/>
    </source>
</evidence>
<dbReference type="GO" id="GO:0004467">
    <property type="term" value="F:long-chain fatty acid-CoA ligase activity"/>
    <property type="evidence" value="ECO:0007669"/>
    <property type="project" value="UniProtKB-EC"/>
</dbReference>
<dbReference type="GO" id="GO:0005789">
    <property type="term" value="C:endoplasmic reticulum membrane"/>
    <property type="evidence" value="ECO:0007669"/>
    <property type="project" value="TreeGrafter"/>
</dbReference>
<evidence type="ECO:0000256" key="2">
    <source>
        <dbReference type="ARBA" id="ARBA00006432"/>
    </source>
</evidence>
<keyword evidence="8" id="KW-0276">Fatty acid metabolism</keyword>
<keyword evidence="11" id="KW-0445">Lipid transport</keyword>
<evidence type="ECO:0000256" key="10">
    <source>
        <dbReference type="ARBA" id="ARBA00022989"/>
    </source>
</evidence>
<evidence type="ECO:0000256" key="14">
    <source>
        <dbReference type="ARBA" id="ARBA00026121"/>
    </source>
</evidence>
<keyword evidence="4" id="KW-1003">Cell membrane</keyword>
<evidence type="ECO:0000256" key="7">
    <source>
        <dbReference type="ARBA" id="ARBA00022741"/>
    </source>
</evidence>
<evidence type="ECO:0000256" key="12">
    <source>
        <dbReference type="ARBA" id="ARBA00023136"/>
    </source>
</evidence>
<keyword evidence="13" id="KW-0576">Peroxisome</keyword>
<dbReference type="FunFam" id="3.30.300.30:FF:000002">
    <property type="entry name" value="Long-chain fatty acid transport protein 1"/>
    <property type="match status" value="1"/>
</dbReference>
<evidence type="ECO:0000313" key="24">
    <source>
        <dbReference type="EMBL" id="GFQ75409.1"/>
    </source>
</evidence>
<evidence type="ECO:0000256" key="6">
    <source>
        <dbReference type="ARBA" id="ARBA00022692"/>
    </source>
</evidence>
<comment type="catalytic activity">
    <reaction evidence="15">
        <text>a very long-chain fatty acid + ATP + CoA = a very long-chain fatty acyl-CoA + AMP + diphosphate</text>
        <dbReference type="Rhea" id="RHEA:54536"/>
        <dbReference type="ChEBI" id="CHEBI:30616"/>
        <dbReference type="ChEBI" id="CHEBI:33019"/>
        <dbReference type="ChEBI" id="CHEBI:57287"/>
        <dbReference type="ChEBI" id="CHEBI:58950"/>
        <dbReference type="ChEBI" id="CHEBI:138261"/>
        <dbReference type="ChEBI" id="CHEBI:456215"/>
    </reaction>
    <physiologicalReaction direction="left-to-right" evidence="15">
        <dbReference type="Rhea" id="RHEA:54537"/>
    </physiologicalReaction>
</comment>
<evidence type="ECO:0000256" key="22">
    <source>
        <dbReference type="SAM" id="Phobius"/>
    </source>
</evidence>
<keyword evidence="10 22" id="KW-1133">Transmembrane helix</keyword>
<organism evidence="24 25">
    <name type="scientific">Trichonephila clavata</name>
    <name type="common">Joro spider</name>
    <name type="synonym">Nephila clavata</name>
    <dbReference type="NCBI Taxonomy" id="2740835"/>
    <lineage>
        <taxon>Eukaryota</taxon>
        <taxon>Metazoa</taxon>
        <taxon>Ecdysozoa</taxon>
        <taxon>Arthropoda</taxon>
        <taxon>Chelicerata</taxon>
        <taxon>Arachnida</taxon>
        <taxon>Araneae</taxon>
        <taxon>Araneomorphae</taxon>
        <taxon>Entelegynae</taxon>
        <taxon>Araneoidea</taxon>
        <taxon>Nephilidae</taxon>
        <taxon>Trichonephila</taxon>
    </lineage>
</organism>
<name>A0A8X6KJ10_TRICU</name>
<keyword evidence="12 22" id="KW-0472">Membrane</keyword>
<dbReference type="GO" id="GO:0005524">
    <property type="term" value="F:ATP binding"/>
    <property type="evidence" value="ECO:0007669"/>
    <property type="project" value="UniProtKB-KW"/>
</dbReference>
<evidence type="ECO:0000256" key="9">
    <source>
        <dbReference type="ARBA" id="ARBA00022840"/>
    </source>
</evidence>
<keyword evidence="9" id="KW-0067">ATP-binding</keyword>
<sequence>MPDLRTIFRTIGRDVKASYLYFNTLFFVKRCHLKDHTVVDLFRTTSEKYKHRTAFIFEDEKWTYEMVDELSNKTANFFLSQGFSKGDELALLLDNCPEYACIWLGLAKIGCVTALINTNLKEDSLAHSLNCINVKALIFGRNYSDTVKTAIPYFSNKDTLGYFCFTPKGASMDEVVSFPAKSLNFLLDETPSTPPPKVKVGFNDRIMYIYTSGTTGLPKAAIIRHSRFLWIGAAAKFVSQLGNDEIFYNTLPMYHTAGGILFVSVVFIMGGTMILRKKFSASNYWKEAAKHKATVGQYIGEICRYLLNQPVREEEKQHCIKLLFGNGLRGHIWPEFQERFGIDRIIELYGATEGNANIINMFGKVGAVGFLPRVCDKLYPVSLIKVDPETGQVMRNDKGLCIRCKPGEPGEMVGKIVSNPINSFDGYANRQDTNKKIIRNCFERGDMAFLSGDILVMDECGYLYFVDRTGDTFRWRGENVSTGEVENACSTTLGHVSCVVYGVEIPNVEGRAGMAALQAKPESVDFSDFYQKVSRRLPSYAIPIFIRFSSKIDSTGTYKLKKVTLQKEGFNPEELSDALFFLDAKQKTYIPLTKDIYSDIINGKLKF</sequence>
<dbReference type="OrthoDB" id="6420313at2759"/>
<dbReference type="PANTHER" id="PTHR43107">
    <property type="entry name" value="LONG-CHAIN FATTY ACID TRANSPORT PROTEIN"/>
    <property type="match status" value="1"/>
</dbReference>
<evidence type="ECO:0000256" key="13">
    <source>
        <dbReference type="ARBA" id="ARBA00023140"/>
    </source>
</evidence>
<dbReference type="Proteomes" id="UP000887116">
    <property type="component" value="Unassembled WGS sequence"/>
</dbReference>
<feature type="transmembrane region" description="Helical" evidence="22">
    <location>
        <begin position="253"/>
        <end position="275"/>
    </location>
</feature>
<keyword evidence="5" id="KW-0436">Ligase</keyword>
<dbReference type="InterPro" id="IPR020845">
    <property type="entry name" value="AMP-binding_CS"/>
</dbReference>